<name>A0ACB8SL76_9AGAM</name>
<organism evidence="1 2">
    <name type="scientific">Artomyces pyxidatus</name>
    <dbReference type="NCBI Taxonomy" id="48021"/>
    <lineage>
        <taxon>Eukaryota</taxon>
        <taxon>Fungi</taxon>
        <taxon>Dikarya</taxon>
        <taxon>Basidiomycota</taxon>
        <taxon>Agaricomycotina</taxon>
        <taxon>Agaricomycetes</taxon>
        <taxon>Russulales</taxon>
        <taxon>Auriscalpiaceae</taxon>
        <taxon>Artomyces</taxon>
    </lineage>
</organism>
<dbReference type="EMBL" id="MU277260">
    <property type="protein sequence ID" value="KAI0056636.1"/>
    <property type="molecule type" value="Genomic_DNA"/>
</dbReference>
<feature type="non-terminal residue" evidence="1">
    <location>
        <position position="1"/>
    </location>
</feature>
<accession>A0ACB8SL76</accession>
<sequence length="279" mass="31353">ELVRDLWPGARARLSQDSVDFEDMSRQQIVPHNFDGICEWAYLYQNMRTHDYAHQYQLLYQPTDPTVHISQYTPVEVVIRFQGFLGAHDLRVLGNWNGYVSFLAYRATQKLTLCAGPLPGIFKPQFEACKNIEKLILRQLFGGEEGYISVGMCDNMETFLAMERRVFTKIYHRSSAPPSVLTVADDTTGQAALINDEWRVTEKLACGKRVHGGGVERCNPHTFSVGDFVDVAAKVEVGNVKVIHGRPSVAIQLKPNHIIQLCPASEISAVSQKDFVQAI</sequence>
<evidence type="ECO:0000313" key="1">
    <source>
        <dbReference type="EMBL" id="KAI0056636.1"/>
    </source>
</evidence>
<reference evidence="1" key="2">
    <citation type="journal article" date="2022" name="New Phytol.">
        <title>Evolutionary transition to the ectomycorrhizal habit in the genomes of a hyperdiverse lineage of mushroom-forming fungi.</title>
        <authorList>
            <person name="Looney B."/>
            <person name="Miyauchi S."/>
            <person name="Morin E."/>
            <person name="Drula E."/>
            <person name="Courty P.E."/>
            <person name="Kohler A."/>
            <person name="Kuo A."/>
            <person name="LaButti K."/>
            <person name="Pangilinan J."/>
            <person name="Lipzen A."/>
            <person name="Riley R."/>
            <person name="Andreopoulos W."/>
            <person name="He G."/>
            <person name="Johnson J."/>
            <person name="Nolan M."/>
            <person name="Tritt A."/>
            <person name="Barry K.W."/>
            <person name="Grigoriev I.V."/>
            <person name="Nagy L.G."/>
            <person name="Hibbett D."/>
            <person name="Henrissat B."/>
            <person name="Matheny P.B."/>
            <person name="Labbe J."/>
            <person name="Martin F.M."/>
        </authorList>
    </citation>
    <scope>NUCLEOTIDE SEQUENCE</scope>
    <source>
        <strain evidence="1">HHB10654</strain>
    </source>
</reference>
<dbReference type="Proteomes" id="UP000814140">
    <property type="component" value="Unassembled WGS sequence"/>
</dbReference>
<evidence type="ECO:0000313" key="2">
    <source>
        <dbReference type="Proteomes" id="UP000814140"/>
    </source>
</evidence>
<comment type="caution">
    <text evidence="1">The sequence shown here is derived from an EMBL/GenBank/DDBJ whole genome shotgun (WGS) entry which is preliminary data.</text>
</comment>
<protein>
    <submittedName>
        <fullName evidence="1">Uncharacterized protein</fullName>
    </submittedName>
</protein>
<gene>
    <name evidence="1" type="ORF">BV25DRAFT_1813589</name>
</gene>
<keyword evidence="2" id="KW-1185">Reference proteome</keyword>
<proteinExistence type="predicted"/>
<reference evidence="1" key="1">
    <citation type="submission" date="2021-03" db="EMBL/GenBank/DDBJ databases">
        <authorList>
            <consortium name="DOE Joint Genome Institute"/>
            <person name="Ahrendt S."/>
            <person name="Looney B.P."/>
            <person name="Miyauchi S."/>
            <person name="Morin E."/>
            <person name="Drula E."/>
            <person name="Courty P.E."/>
            <person name="Chicoki N."/>
            <person name="Fauchery L."/>
            <person name="Kohler A."/>
            <person name="Kuo A."/>
            <person name="Labutti K."/>
            <person name="Pangilinan J."/>
            <person name="Lipzen A."/>
            <person name="Riley R."/>
            <person name="Andreopoulos W."/>
            <person name="He G."/>
            <person name="Johnson J."/>
            <person name="Barry K.W."/>
            <person name="Grigoriev I.V."/>
            <person name="Nagy L."/>
            <person name="Hibbett D."/>
            <person name="Henrissat B."/>
            <person name="Matheny P.B."/>
            <person name="Labbe J."/>
            <person name="Martin F."/>
        </authorList>
    </citation>
    <scope>NUCLEOTIDE SEQUENCE</scope>
    <source>
        <strain evidence="1">HHB10654</strain>
    </source>
</reference>